<gene>
    <name evidence="4" type="ORF">SAMN05661099_0079</name>
</gene>
<dbReference type="OrthoDB" id="9777219at2"/>
<evidence type="ECO:0000259" key="3">
    <source>
        <dbReference type="Pfam" id="PF23357"/>
    </source>
</evidence>
<feature type="domain" description="ABC-type uncharacterised transport system" evidence="2">
    <location>
        <begin position="193"/>
        <end position="497"/>
    </location>
</feature>
<evidence type="ECO:0000313" key="5">
    <source>
        <dbReference type="Proteomes" id="UP000189981"/>
    </source>
</evidence>
<keyword evidence="1" id="KW-0812">Transmembrane</keyword>
<keyword evidence="1" id="KW-1133">Transmembrane helix</keyword>
<dbReference type="Proteomes" id="UP000189981">
    <property type="component" value="Unassembled WGS sequence"/>
</dbReference>
<evidence type="ECO:0000313" key="4">
    <source>
        <dbReference type="EMBL" id="SKB27700.1"/>
    </source>
</evidence>
<feature type="transmembrane region" description="Helical" evidence="1">
    <location>
        <begin position="531"/>
        <end position="554"/>
    </location>
</feature>
<proteinExistence type="predicted"/>
<keyword evidence="1" id="KW-0472">Membrane</keyword>
<feature type="domain" description="DUF7088" evidence="3">
    <location>
        <begin position="38"/>
        <end position="147"/>
    </location>
</feature>
<dbReference type="STRING" id="572036.SAMN05661099_0079"/>
<dbReference type="NCBIfam" id="TIGR03521">
    <property type="entry name" value="GldG"/>
    <property type="match status" value="1"/>
</dbReference>
<reference evidence="5" key="1">
    <citation type="submission" date="2017-02" db="EMBL/GenBank/DDBJ databases">
        <authorList>
            <person name="Varghese N."/>
            <person name="Submissions S."/>
        </authorList>
    </citation>
    <scope>NUCLEOTIDE SEQUENCE [LARGE SCALE GENOMIC DNA]</scope>
    <source>
        <strain evidence="5">DSM 22385</strain>
    </source>
</reference>
<dbReference type="InterPro" id="IPR055396">
    <property type="entry name" value="DUF7088"/>
</dbReference>
<protein>
    <submittedName>
        <fullName evidence="4">ABC-2 type transport system permease protein</fullName>
    </submittedName>
</protein>
<organism evidence="4 5">
    <name type="scientific">Daejeonella lutea</name>
    <dbReference type="NCBI Taxonomy" id="572036"/>
    <lineage>
        <taxon>Bacteria</taxon>
        <taxon>Pseudomonadati</taxon>
        <taxon>Bacteroidota</taxon>
        <taxon>Sphingobacteriia</taxon>
        <taxon>Sphingobacteriales</taxon>
        <taxon>Sphingobacteriaceae</taxon>
        <taxon>Daejeonella</taxon>
    </lineage>
</organism>
<dbReference type="InterPro" id="IPR019863">
    <property type="entry name" value="Motility-assoc_ABC-rel_GldG"/>
</dbReference>
<feature type="transmembrane region" description="Helical" evidence="1">
    <location>
        <begin position="12"/>
        <end position="30"/>
    </location>
</feature>
<evidence type="ECO:0000259" key="2">
    <source>
        <dbReference type="Pfam" id="PF09822"/>
    </source>
</evidence>
<dbReference type="AlphaFoldDB" id="A0A1T4ZY94"/>
<name>A0A1T4ZY94_9SPHI</name>
<dbReference type="Pfam" id="PF09822">
    <property type="entry name" value="ABC_transp_aux"/>
    <property type="match status" value="1"/>
</dbReference>
<keyword evidence="5" id="KW-1185">Reference proteome</keyword>
<sequence>MVEHRRKDLITLLFSLIAIIIINILASHFFTRIDFTAEKRYTLSPITKDILKNLDDNIQITVYLEGDEFPPAFRRLRSSTFDVLADFKAYSGNKLSIDFVNPMAGDQRAQQENYQKLMETGIEPTNLNVTTESGNSQKIIFPAALVTYKGVQIPVKLLQTQKGVDPQEVLNNSIQNLEYAFASTIKKASSGGRQRIGLTEGHGELTDLQLSDAMNSLADWSEVGRVDLGTISFEGLDKLRLLIIAKPDRQFTEAEKYKIDYFVMRGGRVLWAIDQVSAELDSLRGAGEQLAFGKKLNLDDMLFRYGARINYDLIADLNSAQIPLNVGAVAGQPQIQLLPWMFYPIFMPVSTHPLVKNLDGIRSEFPSTIDLIDVKGIRGEVVLASSPYNRKIDVPTMLSLQMVEQEPDPKLFQGAPKAAGVLLEGEFPSVFRNRARPVGVSGAAVIPPVSKPGKMLVIADGDILKNQINASDGSHYPLGFDRYTQEQYANKNFLLNAADYLMDDSGIIGLRNKEIKLRLLDRTKIRAEKTFWQVVNLGLPLIMLIACGIFQHYFRIRKYAR</sequence>
<dbReference type="EMBL" id="FUYR01000001">
    <property type="protein sequence ID" value="SKB27700.1"/>
    <property type="molecule type" value="Genomic_DNA"/>
</dbReference>
<dbReference type="Pfam" id="PF23357">
    <property type="entry name" value="DUF7088"/>
    <property type="match status" value="1"/>
</dbReference>
<dbReference type="InterPro" id="IPR019196">
    <property type="entry name" value="ABC_transp_unknown"/>
</dbReference>
<dbReference type="RefSeq" id="WP_079700597.1">
    <property type="nucleotide sequence ID" value="NZ_FUYR01000001.1"/>
</dbReference>
<accession>A0A1T4ZY94</accession>
<evidence type="ECO:0000256" key="1">
    <source>
        <dbReference type="SAM" id="Phobius"/>
    </source>
</evidence>